<protein>
    <submittedName>
        <fullName evidence="2">Uncharacterized protein</fullName>
    </submittedName>
</protein>
<organism evidence="2 3">
    <name type="scientific">Dorcoceras hygrometricum</name>
    <dbReference type="NCBI Taxonomy" id="472368"/>
    <lineage>
        <taxon>Eukaryota</taxon>
        <taxon>Viridiplantae</taxon>
        <taxon>Streptophyta</taxon>
        <taxon>Embryophyta</taxon>
        <taxon>Tracheophyta</taxon>
        <taxon>Spermatophyta</taxon>
        <taxon>Magnoliopsida</taxon>
        <taxon>eudicotyledons</taxon>
        <taxon>Gunneridae</taxon>
        <taxon>Pentapetalae</taxon>
        <taxon>asterids</taxon>
        <taxon>lamiids</taxon>
        <taxon>Lamiales</taxon>
        <taxon>Gesneriaceae</taxon>
        <taxon>Didymocarpoideae</taxon>
        <taxon>Trichosporeae</taxon>
        <taxon>Loxocarpinae</taxon>
        <taxon>Dorcoceras</taxon>
    </lineage>
</organism>
<feature type="compositionally biased region" description="Basic and acidic residues" evidence="1">
    <location>
        <begin position="92"/>
        <end position="102"/>
    </location>
</feature>
<name>A0A2Z7BX91_9LAMI</name>
<accession>A0A2Z7BX91</accession>
<evidence type="ECO:0000256" key="1">
    <source>
        <dbReference type="SAM" id="MobiDB-lite"/>
    </source>
</evidence>
<feature type="region of interest" description="Disordered" evidence="1">
    <location>
        <begin position="92"/>
        <end position="162"/>
    </location>
</feature>
<reference evidence="2 3" key="1">
    <citation type="journal article" date="2015" name="Proc. Natl. Acad. Sci. U.S.A.">
        <title>The resurrection genome of Boea hygrometrica: A blueprint for survival of dehydration.</title>
        <authorList>
            <person name="Xiao L."/>
            <person name="Yang G."/>
            <person name="Zhang L."/>
            <person name="Yang X."/>
            <person name="Zhao S."/>
            <person name="Ji Z."/>
            <person name="Zhou Q."/>
            <person name="Hu M."/>
            <person name="Wang Y."/>
            <person name="Chen M."/>
            <person name="Xu Y."/>
            <person name="Jin H."/>
            <person name="Xiao X."/>
            <person name="Hu G."/>
            <person name="Bao F."/>
            <person name="Hu Y."/>
            <person name="Wan P."/>
            <person name="Li L."/>
            <person name="Deng X."/>
            <person name="Kuang T."/>
            <person name="Xiang C."/>
            <person name="Zhu J.K."/>
            <person name="Oliver M.J."/>
            <person name="He Y."/>
        </authorList>
    </citation>
    <scope>NUCLEOTIDE SEQUENCE [LARGE SCALE GENOMIC DNA]</scope>
    <source>
        <strain evidence="3">cv. XS01</strain>
    </source>
</reference>
<dbReference type="AlphaFoldDB" id="A0A2Z7BX91"/>
<sequence>MSRYFFIKRISSTENPWGCDMSWRDDAHTLSPPTPKHALDLTTFLEAMREKCFNAQELIEEDLLCHFSFSGKKVQLVGDLDDRMSTAEMMKSLKERRSDPEGTSRCLHPSKGKRKATSEGGERCKKRRPEEETQDPARATISKGPTSESRGTAGKAPEQESTEAPYVLLDTSTISFVAKPSGSVLLDFIRRLVPDQDFDLVRSVPDLAALEAASLHLMQALVWSGEVSNRLAQARDEVVTTKHSLDGVFGRHNDLM</sequence>
<gene>
    <name evidence="2" type="ORF">F511_39463</name>
</gene>
<evidence type="ECO:0000313" key="3">
    <source>
        <dbReference type="Proteomes" id="UP000250235"/>
    </source>
</evidence>
<keyword evidence="3" id="KW-1185">Reference proteome</keyword>
<dbReference type="Proteomes" id="UP000250235">
    <property type="component" value="Unassembled WGS sequence"/>
</dbReference>
<proteinExistence type="predicted"/>
<evidence type="ECO:0000313" key="2">
    <source>
        <dbReference type="EMBL" id="KZV36665.1"/>
    </source>
</evidence>
<feature type="compositionally biased region" description="Basic and acidic residues" evidence="1">
    <location>
        <begin position="116"/>
        <end position="131"/>
    </location>
</feature>
<dbReference type="EMBL" id="KV003299">
    <property type="protein sequence ID" value="KZV36665.1"/>
    <property type="molecule type" value="Genomic_DNA"/>
</dbReference>